<dbReference type="PROSITE" id="PS01068">
    <property type="entry name" value="OMPA_1"/>
    <property type="match status" value="1"/>
</dbReference>
<dbReference type="PANTHER" id="PTHR30329:SF21">
    <property type="entry name" value="LIPOPROTEIN YIAD-RELATED"/>
    <property type="match status" value="1"/>
</dbReference>
<sequence>MKKFLILLACATTMSTGVFAQDEQEAQDATPTEKYSVATNSFWSNWFIQGGGSWNAWYSNEEHGLGLSRSPIKKFRSNPGASIAIGKWFTPEIGLRTKVQGIWGKAVTDGDNYGNSNKYWTANEQVLINASNLFFGYNPNRVWNVIPFAGAGATRSMTYNRYAVALSAGVQSTWKINNLVNVFAEGGVISMGGDGDGINANGGRHRGWDNHDNQFYAEVGVNINLGKSTWDKVPDVNALNAMHQSQIDALKSQLNDANSENERLKNELANQKPAENVKEFVNTPVSVFFNLGKSTIASQKDLVNVRALANYAKDNSSKLNVTGYADKATGTPAFNQTLSEKRAQTVANELVKMGVDSSNINAKGEGGVDELSPISFNRRVTVQVAE</sequence>
<dbReference type="InterPro" id="IPR006665">
    <property type="entry name" value="OmpA-like"/>
</dbReference>
<evidence type="ECO:0000256" key="4">
    <source>
        <dbReference type="SAM" id="Coils"/>
    </source>
</evidence>
<dbReference type="Gene3D" id="3.30.1330.60">
    <property type="entry name" value="OmpA-like domain"/>
    <property type="match status" value="1"/>
</dbReference>
<dbReference type="PANTHER" id="PTHR30329">
    <property type="entry name" value="STATOR ELEMENT OF FLAGELLAR MOTOR COMPLEX"/>
    <property type="match status" value="1"/>
</dbReference>
<feature type="chain" id="PRO_5047410839" evidence="5">
    <location>
        <begin position="21"/>
        <end position="386"/>
    </location>
</feature>
<dbReference type="Proteomes" id="UP001204015">
    <property type="component" value="Unassembled WGS sequence"/>
</dbReference>
<dbReference type="EMBL" id="JAMXLY010000013">
    <property type="protein sequence ID" value="MCO6025206.1"/>
    <property type="molecule type" value="Genomic_DNA"/>
</dbReference>
<keyword evidence="2 3" id="KW-0472">Membrane</keyword>
<evidence type="ECO:0000313" key="7">
    <source>
        <dbReference type="EMBL" id="MCO6025206.1"/>
    </source>
</evidence>
<dbReference type="PROSITE" id="PS51123">
    <property type="entry name" value="OMPA_2"/>
    <property type="match status" value="1"/>
</dbReference>
<name>A0ABT1BVT9_9BACT</name>
<feature type="domain" description="OmpA-like" evidence="6">
    <location>
        <begin position="276"/>
        <end position="386"/>
    </location>
</feature>
<comment type="subcellular location">
    <subcellularLocation>
        <location evidence="1">Membrane</location>
    </subcellularLocation>
</comment>
<feature type="coiled-coil region" evidence="4">
    <location>
        <begin position="240"/>
        <end position="271"/>
    </location>
</feature>
<organism evidence="7 8">
    <name type="scientific">Segatella cerevisiae</name>
    <dbReference type="NCBI Taxonomy" id="2053716"/>
    <lineage>
        <taxon>Bacteria</taxon>
        <taxon>Pseudomonadati</taxon>
        <taxon>Bacteroidota</taxon>
        <taxon>Bacteroidia</taxon>
        <taxon>Bacteroidales</taxon>
        <taxon>Prevotellaceae</taxon>
        <taxon>Segatella</taxon>
    </lineage>
</organism>
<proteinExistence type="predicted"/>
<dbReference type="RefSeq" id="WP_252760567.1">
    <property type="nucleotide sequence ID" value="NZ_JAMXLY010000013.1"/>
</dbReference>
<dbReference type="SUPFAM" id="SSF103088">
    <property type="entry name" value="OmpA-like"/>
    <property type="match status" value="1"/>
</dbReference>
<comment type="caution">
    <text evidence="7">The sequence shown here is derived from an EMBL/GenBank/DDBJ whole genome shotgun (WGS) entry which is preliminary data.</text>
</comment>
<evidence type="ECO:0000256" key="5">
    <source>
        <dbReference type="SAM" id="SignalP"/>
    </source>
</evidence>
<reference evidence="7 8" key="1">
    <citation type="submission" date="2022-06" db="EMBL/GenBank/DDBJ databases">
        <title>A taxonomic note on the genus Prevotella: Description of four novel genera and emended description of the genera Hallella and Xylanibacter.</title>
        <authorList>
            <person name="Hitch T.C.A."/>
        </authorList>
    </citation>
    <scope>NUCLEOTIDE SEQUENCE [LARGE SCALE GENOMIC DNA]</scope>
    <source>
        <strain evidence="7 8">DSM 100619</strain>
    </source>
</reference>
<evidence type="ECO:0000259" key="6">
    <source>
        <dbReference type="PROSITE" id="PS51123"/>
    </source>
</evidence>
<evidence type="ECO:0000256" key="1">
    <source>
        <dbReference type="ARBA" id="ARBA00004370"/>
    </source>
</evidence>
<protein>
    <submittedName>
        <fullName evidence="7">OmpA family protein</fullName>
    </submittedName>
</protein>
<evidence type="ECO:0000256" key="2">
    <source>
        <dbReference type="ARBA" id="ARBA00023136"/>
    </source>
</evidence>
<dbReference type="InterPro" id="IPR006690">
    <property type="entry name" value="OMPA-like_CS"/>
</dbReference>
<dbReference type="CDD" id="cd07185">
    <property type="entry name" value="OmpA_C-like"/>
    <property type="match status" value="1"/>
</dbReference>
<evidence type="ECO:0000256" key="3">
    <source>
        <dbReference type="PROSITE-ProRule" id="PRU00473"/>
    </source>
</evidence>
<dbReference type="InterPro" id="IPR050330">
    <property type="entry name" value="Bact_OuterMem_StrucFunc"/>
</dbReference>
<evidence type="ECO:0000313" key="8">
    <source>
        <dbReference type="Proteomes" id="UP001204015"/>
    </source>
</evidence>
<dbReference type="InterPro" id="IPR036737">
    <property type="entry name" value="OmpA-like_sf"/>
</dbReference>
<keyword evidence="8" id="KW-1185">Reference proteome</keyword>
<dbReference type="Pfam" id="PF00691">
    <property type="entry name" value="OmpA"/>
    <property type="match status" value="1"/>
</dbReference>
<accession>A0ABT1BVT9</accession>
<keyword evidence="4" id="KW-0175">Coiled coil</keyword>
<feature type="signal peptide" evidence="5">
    <location>
        <begin position="1"/>
        <end position="20"/>
    </location>
</feature>
<gene>
    <name evidence="7" type="ORF">NG821_05030</name>
</gene>
<keyword evidence="5" id="KW-0732">Signal</keyword>